<dbReference type="Proteomes" id="UP000001070">
    <property type="component" value="Unassembled WGS sequence"/>
</dbReference>
<dbReference type="PANTHER" id="PTHR24322:SF748">
    <property type="entry name" value="FI23927P1-RELATED"/>
    <property type="match status" value="1"/>
</dbReference>
<proteinExistence type="inferred from homology"/>
<evidence type="ECO:0000313" key="4">
    <source>
        <dbReference type="Proteomes" id="UP000001070"/>
    </source>
</evidence>
<sequence>MSISNEFIKLQSIVALVLLICITPILLVAAAVTCIYKWLVKPMESVMGEVALVTGGAYGLGREIAIELAKMGCHLAIVDIDLNGAKETVNQIQGMYKVRAKAYKVNVANYTELVELRSNINTDLGPVTILINNAGILLNKTSEPNEIQRMIDVNLTSHFWTKDIFLPIMKELRKGYIVSISSVSSLMPIPYHGCYSSTKFGVRGQMSSLRMELALGGHHNIHACTVLPWFLDTNNAVLDLTKKANIHYLYPVISGSAAARRIVEGMLAGEREITLPAILAIMHRVIYLLPISWQERITLLLASKQLQVLNMLQS</sequence>
<dbReference type="FunCoup" id="B4JSF2">
    <property type="interactions" value="2"/>
</dbReference>
<gene>
    <name evidence="3" type="primary">Dgri\GH18225</name>
    <name evidence="3" type="ORF">Dgri_GH18225</name>
</gene>
<accession>B4JSF2</accession>
<dbReference type="OrthoDB" id="6251714at2759"/>
<dbReference type="Pfam" id="PF00106">
    <property type="entry name" value="adh_short"/>
    <property type="match status" value="1"/>
</dbReference>
<keyword evidence="2" id="KW-0812">Transmembrane</keyword>
<dbReference type="HOGENOM" id="CLU_010194_2_5_1"/>
<dbReference type="SUPFAM" id="SSF51735">
    <property type="entry name" value="NAD(P)-binding Rossmann-fold domains"/>
    <property type="match status" value="1"/>
</dbReference>
<dbReference type="GO" id="GO:0005811">
    <property type="term" value="C:lipid droplet"/>
    <property type="evidence" value="ECO:0007669"/>
    <property type="project" value="TreeGrafter"/>
</dbReference>
<keyword evidence="2" id="KW-0472">Membrane</keyword>
<dbReference type="InterPro" id="IPR002347">
    <property type="entry name" value="SDR_fam"/>
</dbReference>
<organism evidence="4">
    <name type="scientific">Drosophila grimshawi</name>
    <name type="common">Hawaiian fruit fly</name>
    <name type="synonym">Idiomyia grimshawi</name>
    <dbReference type="NCBI Taxonomy" id="7222"/>
    <lineage>
        <taxon>Eukaryota</taxon>
        <taxon>Metazoa</taxon>
        <taxon>Ecdysozoa</taxon>
        <taxon>Arthropoda</taxon>
        <taxon>Hexapoda</taxon>
        <taxon>Insecta</taxon>
        <taxon>Pterygota</taxon>
        <taxon>Neoptera</taxon>
        <taxon>Endopterygota</taxon>
        <taxon>Diptera</taxon>
        <taxon>Brachycera</taxon>
        <taxon>Muscomorpha</taxon>
        <taxon>Ephydroidea</taxon>
        <taxon>Drosophilidae</taxon>
        <taxon>Drosophila</taxon>
        <taxon>Hawaiian Drosophila</taxon>
    </lineage>
</organism>
<dbReference type="EMBL" id="CH916373">
    <property type="protein sequence ID" value="EDV94692.1"/>
    <property type="molecule type" value="Genomic_DNA"/>
</dbReference>
<evidence type="ECO:0000256" key="2">
    <source>
        <dbReference type="SAM" id="Phobius"/>
    </source>
</evidence>
<dbReference type="InterPro" id="IPR036291">
    <property type="entry name" value="NAD(P)-bd_dom_sf"/>
</dbReference>
<reference evidence="3 4" key="1">
    <citation type="journal article" date="2007" name="Nature">
        <title>Evolution of genes and genomes on the Drosophila phylogeny.</title>
        <authorList>
            <consortium name="Drosophila 12 Genomes Consortium"/>
            <person name="Clark A.G."/>
            <person name="Eisen M.B."/>
            <person name="Smith D.R."/>
            <person name="Bergman C.M."/>
            <person name="Oliver B."/>
            <person name="Markow T.A."/>
            <person name="Kaufman T.C."/>
            <person name="Kellis M."/>
            <person name="Gelbart W."/>
            <person name="Iyer V.N."/>
            <person name="Pollard D.A."/>
            <person name="Sackton T.B."/>
            <person name="Larracuente A.M."/>
            <person name="Singh N.D."/>
            <person name="Abad J.P."/>
            <person name="Abt D.N."/>
            <person name="Adryan B."/>
            <person name="Aguade M."/>
            <person name="Akashi H."/>
            <person name="Anderson W.W."/>
            <person name="Aquadro C.F."/>
            <person name="Ardell D.H."/>
            <person name="Arguello R."/>
            <person name="Artieri C.G."/>
            <person name="Barbash D.A."/>
            <person name="Barker D."/>
            <person name="Barsanti P."/>
            <person name="Batterham P."/>
            <person name="Batzoglou S."/>
            <person name="Begun D."/>
            <person name="Bhutkar A."/>
            <person name="Blanco E."/>
            <person name="Bosak S.A."/>
            <person name="Bradley R.K."/>
            <person name="Brand A.D."/>
            <person name="Brent M.R."/>
            <person name="Brooks A.N."/>
            <person name="Brown R.H."/>
            <person name="Butlin R.K."/>
            <person name="Caggese C."/>
            <person name="Calvi B.R."/>
            <person name="Bernardo de Carvalho A."/>
            <person name="Caspi A."/>
            <person name="Castrezana S."/>
            <person name="Celniker S.E."/>
            <person name="Chang J.L."/>
            <person name="Chapple C."/>
            <person name="Chatterji S."/>
            <person name="Chinwalla A."/>
            <person name="Civetta A."/>
            <person name="Clifton S.W."/>
            <person name="Comeron J.M."/>
            <person name="Costello J.C."/>
            <person name="Coyne J.A."/>
            <person name="Daub J."/>
            <person name="David R.G."/>
            <person name="Delcher A.L."/>
            <person name="Delehaunty K."/>
            <person name="Do C.B."/>
            <person name="Ebling H."/>
            <person name="Edwards K."/>
            <person name="Eickbush T."/>
            <person name="Evans J.D."/>
            <person name="Filipski A."/>
            <person name="Findeiss S."/>
            <person name="Freyhult E."/>
            <person name="Fulton L."/>
            <person name="Fulton R."/>
            <person name="Garcia A.C."/>
            <person name="Gardiner A."/>
            <person name="Garfield D.A."/>
            <person name="Garvin B.E."/>
            <person name="Gibson G."/>
            <person name="Gilbert D."/>
            <person name="Gnerre S."/>
            <person name="Godfrey J."/>
            <person name="Good R."/>
            <person name="Gotea V."/>
            <person name="Gravely B."/>
            <person name="Greenberg A.J."/>
            <person name="Griffiths-Jones S."/>
            <person name="Gross S."/>
            <person name="Guigo R."/>
            <person name="Gustafson E.A."/>
            <person name="Haerty W."/>
            <person name="Hahn M.W."/>
            <person name="Halligan D.L."/>
            <person name="Halpern A.L."/>
            <person name="Halter G.M."/>
            <person name="Han M.V."/>
            <person name="Heger A."/>
            <person name="Hillier L."/>
            <person name="Hinrichs A.S."/>
            <person name="Holmes I."/>
            <person name="Hoskins R.A."/>
            <person name="Hubisz M.J."/>
            <person name="Hultmark D."/>
            <person name="Huntley M.A."/>
            <person name="Jaffe D.B."/>
            <person name="Jagadeeshan S."/>
            <person name="Jeck W.R."/>
            <person name="Johnson J."/>
            <person name="Jones C.D."/>
            <person name="Jordan W.C."/>
            <person name="Karpen G.H."/>
            <person name="Kataoka E."/>
            <person name="Keightley P.D."/>
            <person name="Kheradpour P."/>
            <person name="Kirkness E.F."/>
            <person name="Koerich L.B."/>
            <person name="Kristiansen K."/>
            <person name="Kudrna D."/>
            <person name="Kulathinal R.J."/>
            <person name="Kumar S."/>
            <person name="Kwok R."/>
            <person name="Lander E."/>
            <person name="Langley C.H."/>
            <person name="Lapoint R."/>
            <person name="Lazzaro B.P."/>
            <person name="Lee S.J."/>
            <person name="Levesque L."/>
            <person name="Li R."/>
            <person name="Lin C.F."/>
            <person name="Lin M.F."/>
            <person name="Lindblad-Toh K."/>
            <person name="Llopart A."/>
            <person name="Long M."/>
            <person name="Low L."/>
            <person name="Lozovsky E."/>
            <person name="Lu J."/>
            <person name="Luo M."/>
            <person name="Machado C.A."/>
            <person name="Makalowski W."/>
            <person name="Marzo M."/>
            <person name="Matsuda M."/>
            <person name="Matzkin L."/>
            <person name="McAllister B."/>
            <person name="McBride C.S."/>
            <person name="McKernan B."/>
            <person name="McKernan K."/>
            <person name="Mendez-Lago M."/>
            <person name="Minx P."/>
            <person name="Mollenhauer M.U."/>
            <person name="Montooth K."/>
            <person name="Mount S.M."/>
            <person name="Mu X."/>
            <person name="Myers E."/>
            <person name="Negre B."/>
            <person name="Newfeld S."/>
            <person name="Nielsen R."/>
            <person name="Noor M.A."/>
            <person name="O'Grady P."/>
            <person name="Pachter L."/>
            <person name="Papaceit M."/>
            <person name="Parisi M.J."/>
            <person name="Parisi M."/>
            <person name="Parts L."/>
            <person name="Pedersen J.S."/>
            <person name="Pesole G."/>
            <person name="Phillippy A.M."/>
            <person name="Ponting C.P."/>
            <person name="Pop M."/>
            <person name="Porcelli D."/>
            <person name="Powell J.R."/>
            <person name="Prohaska S."/>
            <person name="Pruitt K."/>
            <person name="Puig M."/>
            <person name="Quesneville H."/>
            <person name="Ram K.R."/>
            <person name="Rand D."/>
            <person name="Rasmussen M.D."/>
            <person name="Reed L.K."/>
            <person name="Reenan R."/>
            <person name="Reily A."/>
            <person name="Remington K.A."/>
            <person name="Rieger T.T."/>
            <person name="Ritchie M.G."/>
            <person name="Robin C."/>
            <person name="Rogers Y.H."/>
            <person name="Rohde C."/>
            <person name="Rozas J."/>
            <person name="Rubenfield M.J."/>
            <person name="Ruiz A."/>
            <person name="Russo S."/>
            <person name="Salzberg S.L."/>
            <person name="Sanchez-Gracia A."/>
            <person name="Saranga D.J."/>
            <person name="Sato H."/>
            <person name="Schaeffer S.W."/>
            <person name="Schatz M.C."/>
            <person name="Schlenke T."/>
            <person name="Schwartz R."/>
            <person name="Segarra C."/>
            <person name="Singh R.S."/>
            <person name="Sirot L."/>
            <person name="Sirota M."/>
            <person name="Sisneros N.B."/>
            <person name="Smith C.D."/>
            <person name="Smith T.F."/>
            <person name="Spieth J."/>
            <person name="Stage D.E."/>
            <person name="Stark A."/>
            <person name="Stephan W."/>
            <person name="Strausberg R.L."/>
            <person name="Strempel S."/>
            <person name="Sturgill D."/>
            <person name="Sutton G."/>
            <person name="Sutton G.G."/>
            <person name="Tao W."/>
            <person name="Teichmann S."/>
            <person name="Tobari Y.N."/>
            <person name="Tomimura Y."/>
            <person name="Tsolas J.M."/>
            <person name="Valente V.L."/>
            <person name="Venter E."/>
            <person name="Venter J.C."/>
            <person name="Vicario S."/>
            <person name="Vieira F.G."/>
            <person name="Vilella A.J."/>
            <person name="Villasante A."/>
            <person name="Walenz B."/>
            <person name="Wang J."/>
            <person name="Wasserman M."/>
            <person name="Watts T."/>
            <person name="Wilson D."/>
            <person name="Wilson R.K."/>
            <person name="Wing R.A."/>
            <person name="Wolfner M.F."/>
            <person name="Wong A."/>
            <person name="Wong G.K."/>
            <person name="Wu C.I."/>
            <person name="Wu G."/>
            <person name="Yamamoto D."/>
            <person name="Yang H.P."/>
            <person name="Yang S.P."/>
            <person name="Yorke J.A."/>
            <person name="Yoshida K."/>
            <person name="Zdobnov E."/>
            <person name="Zhang P."/>
            <person name="Zhang Y."/>
            <person name="Zimin A.V."/>
            <person name="Baldwin J."/>
            <person name="Abdouelleil A."/>
            <person name="Abdulkadir J."/>
            <person name="Abebe A."/>
            <person name="Abera B."/>
            <person name="Abreu J."/>
            <person name="Acer S.C."/>
            <person name="Aftuck L."/>
            <person name="Alexander A."/>
            <person name="An P."/>
            <person name="Anderson E."/>
            <person name="Anderson S."/>
            <person name="Arachi H."/>
            <person name="Azer M."/>
            <person name="Bachantsang P."/>
            <person name="Barry A."/>
            <person name="Bayul T."/>
            <person name="Berlin A."/>
            <person name="Bessette D."/>
            <person name="Bloom T."/>
            <person name="Blye J."/>
            <person name="Boguslavskiy L."/>
            <person name="Bonnet C."/>
            <person name="Boukhgalter B."/>
            <person name="Bourzgui I."/>
            <person name="Brown A."/>
            <person name="Cahill P."/>
            <person name="Channer S."/>
            <person name="Cheshatsang Y."/>
            <person name="Chuda L."/>
            <person name="Citroen M."/>
            <person name="Collymore A."/>
            <person name="Cooke P."/>
            <person name="Costello M."/>
            <person name="D'Aco K."/>
            <person name="Daza R."/>
            <person name="De Haan G."/>
            <person name="DeGray S."/>
            <person name="DeMaso C."/>
            <person name="Dhargay N."/>
            <person name="Dooley K."/>
            <person name="Dooley E."/>
            <person name="Doricent M."/>
            <person name="Dorje P."/>
            <person name="Dorjee K."/>
            <person name="Dupes A."/>
            <person name="Elong R."/>
            <person name="Falk J."/>
            <person name="Farina A."/>
            <person name="Faro S."/>
            <person name="Ferguson D."/>
            <person name="Fisher S."/>
            <person name="Foley C.D."/>
            <person name="Franke A."/>
            <person name="Friedrich D."/>
            <person name="Gadbois L."/>
            <person name="Gearin G."/>
            <person name="Gearin C.R."/>
            <person name="Giannoukos G."/>
            <person name="Goode T."/>
            <person name="Graham J."/>
            <person name="Grandbois E."/>
            <person name="Grewal S."/>
            <person name="Gyaltsen K."/>
            <person name="Hafez N."/>
            <person name="Hagos B."/>
            <person name="Hall J."/>
            <person name="Henson C."/>
            <person name="Hollinger A."/>
            <person name="Honan T."/>
            <person name="Huard M.D."/>
            <person name="Hughes L."/>
            <person name="Hurhula B."/>
            <person name="Husby M.E."/>
            <person name="Kamat A."/>
            <person name="Kanga B."/>
            <person name="Kashin S."/>
            <person name="Khazanovich D."/>
            <person name="Kisner P."/>
            <person name="Lance K."/>
            <person name="Lara M."/>
            <person name="Lee W."/>
            <person name="Lennon N."/>
            <person name="Letendre F."/>
            <person name="LeVine R."/>
            <person name="Lipovsky A."/>
            <person name="Liu X."/>
            <person name="Liu J."/>
            <person name="Liu S."/>
            <person name="Lokyitsang T."/>
            <person name="Lokyitsang Y."/>
            <person name="Lubonja R."/>
            <person name="Lui A."/>
            <person name="MacDonald P."/>
            <person name="Magnisalis V."/>
            <person name="Maru K."/>
            <person name="Matthews C."/>
            <person name="McCusker W."/>
            <person name="McDonough S."/>
            <person name="Mehta T."/>
            <person name="Meldrim J."/>
            <person name="Meneus L."/>
            <person name="Mihai O."/>
            <person name="Mihalev A."/>
            <person name="Mihova T."/>
            <person name="Mittelman R."/>
            <person name="Mlenga V."/>
            <person name="Montmayeur A."/>
            <person name="Mulrain L."/>
            <person name="Navidi A."/>
            <person name="Naylor J."/>
            <person name="Negash T."/>
            <person name="Nguyen T."/>
            <person name="Nguyen N."/>
            <person name="Nicol R."/>
            <person name="Norbu C."/>
            <person name="Norbu N."/>
            <person name="Novod N."/>
            <person name="O'Neill B."/>
            <person name="Osman S."/>
            <person name="Markiewicz E."/>
            <person name="Oyono O.L."/>
            <person name="Patti C."/>
            <person name="Phunkhang P."/>
            <person name="Pierre F."/>
            <person name="Priest M."/>
            <person name="Raghuraman S."/>
            <person name="Rege F."/>
            <person name="Reyes R."/>
            <person name="Rise C."/>
            <person name="Rogov P."/>
            <person name="Ross K."/>
            <person name="Ryan E."/>
            <person name="Settipalli S."/>
            <person name="Shea T."/>
            <person name="Sherpa N."/>
            <person name="Shi L."/>
            <person name="Shih D."/>
            <person name="Sparrow T."/>
            <person name="Spaulding J."/>
            <person name="Stalker J."/>
            <person name="Stange-Thomann N."/>
            <person name="Stavropoulos S."/>
            <person name="Stone C."/>
            <person name="Strader C."/>
            <person name="Tesfaye S."/>
            <person name="Thomson T."/>
            <person name="Thoulutsang Y."/>
            <person name="Thoulutsang D."/>
            <person name="Topham K."/>
            <person name="Topping I."/>
            <person name="Tsamla T."/>
            <person name="Vassiliev H."/>
            <person name="Vo A."/>
            <person name="Wangchuk T."/>
            <person name="Wangdi T."/>
            <person name="Weiand M."/>
            <person name="Wilkinson J."/>
            <person name="Wilson A."/>
            <person name="Yadav S."/>
            <person name="Young G."/>
            <person name="Yu Q."/>
            <person name="Zembek L."/>
            <person name="Zhong D."/>
            <person name="Zimmer A."/>
            <person name="Zwirko Z."/>
            <person name="Jaffe D.B."/>
            <person name="Alvarez P."/>
            <person name="Brockman W."/>
            <person name="Butler J."/>
            <person name="Chin C."/>
            <person name="Gnerre S."/>
            <person name="Grabherr M."/>
            <person name="Kleber M."/>
            <person name="Mauceli E."/>
            <person name="MacCallum I."/>
        </authorList>
    </citation>
    <scope>NUCLEOTIDE SEQUENCE [LARGE SCALE GENOMIC DNA]</scope>
    <source>
        <strain evidence="4">Tucson 15287-2541.00</strain>
    </source>
</reference>
<evidence type="ECO:0000313" key="3">
    <source>
        <dbReference type="EMBL" id="EDV94692.1"/>
    </source>
</evidence>
<dbReference type="PhylomeDB" id="B4JSF2"/>
<dbReference type="PANTHER" id="PTHR24322">
    <property type="entry name" value="PKSB"/>
    <property type="match status" value="1"/>
</dbReference>
<keyword evidence="2" id="KW-1133">Transmembrane helix</keyword>
<keyword evidence="4" id="KW-1185">Reference proteome</keyword>
<feature type="transmembrane region" description="Helical" evidence="2">
    <location>
        <begin position="12"/>
        <end position="39"/>
    </location>
</feature>
<evidence type="ECO:0000256" key="1">
    <source>
        <dbReference type="RuleBase" id="RU000363"/>
    </source>
</evidence>
<dbReference type="InParanoid" id="B4JSF2"/>
<name>B4JSF2_DROGR</name>
<dbReference type="AlphaFoldDB" id="B4JSF2"/>
<comment type="similarity">
    <text evidence="1">Belongs to the short-chain dehydrogenases/reductases (SDR) family.</text>
</comment>
<dbReference type="eggNOG" id="KOG1201">
    <property type="taxonomic scope" value="Eukaryota"/>
</dbReference>
<dbReference type="GO" id="GO:0016616">
    <property type="term" value="F:oxidoreductase activity, acting on the CH-OH group of donors, NAD or NADP as acceptor"/>
    <property type="evidence" value="ECO:0007669"/>
    <property type="project" value="TreeGrafter"/>
</dbReference>
<dbReference type="STRING" id="7222.B4JSF2"/>
<protein>
    <submittedName>
        <fullName evidence="3">GH18225</fullName>
    </submittedName>
</protein>
<dbReference type="PRINTS" id="PR00080">
    <property type="entry name" value="SDRFAMILY"/>
</dbReference>
<dbReference type="KEGG" id="dgr:6568017"/>
<dbReference type="Gene3D" id="3.40.50.720">
    <property type="entry name" value="NAD(P)-binding Rossmann-like Domain"/>
    <property type="match status" value="1"/>
</dbReference>
<dbReference type="SMR" id="B4JSF2"/>
<dbReference type="PRINTS" id="PR00081">
    <property type="entry name" value="GDHRDH"/>
</dbReference>
<dbReference type="OMA" id="NQKDIHV"/>